<evidence type="ECO:0000256" key="1">
    <source>
        <dbReference type="SAM" id="Phobius"/>
    </source>
</evidence>
<feature type="transmembrane region" description="Helical" evidence="1">
    <location>
        <begin position="67"/>
        <end position="89"/>
    </location>
</feature>
<accession>A0A363UK57</accession>
<keyword evidence="1" id="KW-0812">Transmembrane</keyword>
<sequence length="225" mass="24503">MNAASHHHSWVSAPVRLVTLLLLAVGYLLAEPAVLLALSAAIASLFALECGGRAVLNWLAALRQLKWLFIALAVLYLGFTPGEPLIAGWDRPSWQGLSEGAHRALVLAMLLLAVHWLVRPLPADDLAGGVVWLATPLSRLGVRTERFAVRLALTLQQVAELQARVTALREQASRGWIEAAGGLVQEIESASPPVERRWIELVTPRAHEWLLPALLGAILLALVWF</sequence>
<dbReference type="Proteomes" id="UP000251800">
    <property type="component" value="Unassembled WGS sequence"/>
</dbReference>
<dbReference type="AlphaFoldDB" id="A0A363UK57"/>
<feature type="transmembrane region" description="Helical" evidence="1">
    <location>
        <begin position="101"/>
        <end position="118"/>
    </location>
</feature>
<comment type="caution">
    <text evidence="2">The sequence shown here is derived from an EMBL/GenBank/DDBJ whole genome shotgun (WGS) entry which is preliminary data.</text>
</comment>
<dbReference type="EMBL" id="QEQK01000008">
    <property type="protein sequence ID" value="PWN55784.1"/>
    <property type="molecule type" value="Genomic_DNA"/>
</dbReference>
<keyword evidence="1" id="KW-1133">Transmembrane helix</keyword>
<gene>
    <name evidence="2" type="ORF">DEH80_10185</name>
</gene>
<feature type="transmembrane region" description="Helical" evidence="1">
    <location>
        <begin position="20"/>
        <end position="46"/>
    </location>
</feature>
<evidence type="ECO:0000313" key="2">
    <source>
        <dbReference type="EMBL" id="PWN55784.1"/>
    </source>
</evidence>
<dbReference type="RefSeq" id="WP_109720396.1">
    <property type="nucleotide sequence ID" value="NZ_QEQK01000008.1"/>
</dbReference>
<feature type="transmembrane region" description="Helical" evidence="1">
    <location>
        <begin position="206"/>
        <end position="224"/>
    </location>
</feature>
<name>A0A363UK57_9GAMM</name>
<organism evidence="2 3">
    <name type="scientific">Abyssibacter profundi</name>
    <dbReference type="NCBI Taxonomy" id="2182787"/>
    <lineage>
        <taxon>Bacteria</taxon>
        <taxon>Pseudomonadati</taxon>
        <taxon>Pseudomonadota</taxon>
        <taxon>Gammaproteobacteria</taxon>
        <taxon>Chromatiales</taxon>
        <taxon>Oceanococcaceae</taxon>
        <taxon>Abyssibacter</taxon>
    </lineage>
</organism>
<reference evidence="2 3" key="1">
    <citation type="submission" date="2018-05" db="EMBL/GenBank/DDBJ databases">
        <title>Abyssibacter profundi OUC007T gen. nov., sp. nov, a marine bacterium isolated from seawater of the Mariana Trench.</title>
        <authorList>
            <person name="Zhou S."/>
        </authorList>
    </citation>
    <scope>NUCLEOTIDE SEQUENCE [LARGE SCALE GENOMIC DNA]</scope>
    <source>
        <strain evidence="2 3">OUC007</strain>
    </source>
</reference>
<keyword evidence="1" id="KW-0472">Membrane</keyword>
<dbReference type="OrthoDB" id="5784756at2"/>
<evidence type="ECO:0000313" key="3">
    <source>
        <dbReference type="Proteomes" id="UP000251800"/>
    </source>
</evidence>
<protein>
    <submittedName>
        <fullName evidence="2">Uncharacterized protein</fullName>
    </submittedName>
</protein>
<proteinExistence type="predicted"/>
<keyword evidence="3" id="KW-1185">Reference proteome</keyword>